<dbReference type="Proteomes" id="UP001457282">
    <property type="component" value="Unassembled WGS sequence"/>
</dbReference>
<gene>
    <name evidence="2" type="ORF">M0R45_031782</name>
</gene>
<accession>A0AAW1WHG8</accession>
<evidence type="ECO:0000256" key="1">
    <source>
        <dbReference type="SAM" id="MobiDB-lite"/>
    </source>
</evidence>
<protein>
    <submittedName>
        <fullName evidence="2">Uncharacterized protein</fullName>
    </submittedName>
</protein>
<reference evidence="2 3" key="1">
    <citation type="journal article" date="2023" name="G3 (Bethesda)">
        <title>A chromosome-length genome assembly and annotation of blackberry (Rubus argutus, cv. 'Hillquist').</title>
        <authorList>
            <person name="Bruna T."/>
            <person name="Aryal R."/>
            <person name="Dudchenko O."/>
            <person name="Sargent D.J."/>
            <person name="Mead D."/>
            <person name="Buti M."/>
            <person name="Cavallini A."/>
            <person name="Hytonen T."/>
            <person name="Andres J."/>
            <person name="Pham M."/>
            <person name="Weisz D."/>
            <person name="Mascagni F."/>
            <person name="Usai G."/>
            <person name="Natali L."/>
            <person name="Bassil N."/>
            <person name="Fernandez G.E."/>
            <person name="Lomsadze A."/>
            <person name="Armour M."/>
            <person name="Olukolu B."/>
            <person name="Poorten T."/>
            <person name="Britton C."/>
            <person name="Davik J."/>
            <person name="Ashrafi H."/>
            <person name="Aiden E.L."/>
            <person name="Borodovsky M."/>
            <person name="Worthington M."/>
        </authorList>
    </citation>
    <scope>NUCLEOTIDE SEQUENCE [LARGE SCALE GENOMIC DNA]</scope>
    <source>
        <strain evidence="2">PI 553951</strain>
    </source>
</reference>
<comment type="caution">
    <text evidence="2">The sequence shown here is derived from an EMBL/GenBank/DDBJ whole genome shotgun (WGS) entry which is preliminary data.</text>
</comment>
<dbReference type="EMBL" id="JBEDUW010000006">
    <property type="protein sequence ID" value="KAK9923359.1"/>
    <property type="molecule type" value="Genomic_DNA"/>
</dbReference>
<proteinExistence type="predicted"/>
<organism evidence="2 3">
    <name type="scientific">Rubus argutus</name>
    <name type="common">Southern blackberry</name>
    <dbReference type="NCBI Taxonomy" id="59490"/>
    <lineage>
        <taxon>Eukaryota</taxon>
        <taxon>Viridiplantae</taxon>
        <taxon>Streptophyta</taxon>
        <taxon>Embryophyta</taxon>
        <taxon>Tracheophyta</taxon>
        <taxon>Spermatophyta</taxon>
        <taxon>Magnoliopsida</taxon>
        <taxon>eudicotyledons</taxon>
        <taxon>Gunneridae</taxon>
        <taxon>Pentapetalae</taxon>
        <taxon>rosids</taxon>
        <taxon>fabids</taxon>
        <taxon>Rosales</taxon>
        <taxon>Rosaceae</taxon>
        <taxon>Rosoideae</taxon>
        <taxon>Rosoideae incertae sedis</taxon>
        <taxon>Rubus</taxon>
    </lineage>
</organism>
<feature type="region of interest" description="Disordered" evidence="1">
    <location>
        <begin position="1"/>
        <end position="20"/>
    </location>
</feature>
<evidence type="ECO:0000313" key="3">
    <source>
        <dbReference type="Proteomes" id="UP001457282"/>
    </source>
</evidence>
<keyword evidence="3" id="KW-1185">Reference proteome</keyword>
<name>A0AAW1WHG8_RUBAR</name>
<dbReference type="AlphaFoldDB" id="A0AAW1WHG8"/>
<evidence type="ECO:0000313" key="2">
    <source>
        <dbReference type="EMBL" id="KAK9923359.1"/>
    </source>
</evidence>
<sequence length="106" mass="11603">MAGRCCDEVQETARPSESGGAAVRWPELTTALGCCGFKALQMLDRARARRQNFMADLIGAGLAATGWRRQRGKVYGIEKWHGTGRRGRSGAWIGCRICFTIRGGGW</sequence>